<comment type="catalytic activity">
    <reaction evidence="1 9 10">
        <text>D-alanyl-D-alanine + H2O = 2 D-alanine</text>
        <dbReference type="Rhea" id="RHEA:20661"/>
        <dbReference type="ChEBI" id="CHEBI:15377"/>
        <dbReference type="ChEBI" id="CHEBI:57416"/>
        <dbReference type="ChEBI" id="CHEBI:57822"/>
        <dbReference type="EC" id="3.4.13.22"/>
    </reaction>
</comment>
<keyword evidence="7 9" id="KW-0482">Metalloprotease</keyword>
<dbReference type="PIRSF" id="PIRSF026671">
    <property type="entry name" value="AA_dipeptidase"/>
    <property type="match status" value="1"/>
</dbReference>
<comment type="function">
    <text evidence="9 10">Catalyzes hydrolysis of the D-alanyl-D-alanine dipeptide.</text>
</comment>
<dbReference type="InterPro" id="IPR000755">
    <property type="entry name" value="A_A_dipeptidase"/>
</dbReference>
<dbReference type="GO" id="GO:0160237">
    <property type="term" value="F:D-Ala-D-Ala dipeptidase activity"/>
    <property type="evidence" value="ECO:0007669"/>
    <property type="project" value="UniProtKB-EC"/>
</dbReference>
<dbReference type="HAMAP" id="MF_01924">
    <property type="entry name" value="A_A_dipeptidase"/>
    <property type="match status" value="1"/>
</dbReference>
<feature type="active site" description="Proton donor/acceptor" evidence="9">
    <location>
        <position position="189"/>
    </location>
</feature>
<evidence type="ECO:0000256" key="1">
    <source>
        <dbReference type="ARBA" id="ARBA00001362"/>
    </source>
</evidence>
<gene>
    <name evidence="9" type="primary">ddpX</name>
    <name evidence="11" type="ORF">EOE66_01245</name>
</gene>
<keyword evidence="3 9" id="KW-0479">Metal-binding</keyword>
<dbReference type="PANTHER" id="PTHR43126">
    <property type="entry name" value="D-ALANYL-D-ALANINE DIPEPTIDASE"/>
    <property type="match status" value="1"/>
</dbReference>
<accession>A0A437RR17</accession>
<keyword evidence="2 9" id="KW-0645">Protease</keyword>
<comment type="similarity">
    <text evidence="9 10">Belongs to the peptidase M15D family.</text>
</comment>
<feature type="binding site" evidence="9">
    <location>
        <position position="118"/>
    </location>
    <ligand>
        <name>Zn(2+)</name>
        <dbReference type="ChEBI" id="CHEBI:29105"/>
        <note>catalytic</note>
    </ligand>
</feature>
<feature type="binding site" evidence="9">
    <location>
        <position position="192"/>
    </location>
    <ligand>
        <name>Zn(2+)</name>
        <dbReference type="ChEBI" id="CHEBI:29105"/>
        <note>catalytic</note>
    </ligand>
</feature>
<evidence type="ECO:0000256" key="10">
    <source>
        <dbReference type="PIRNR" id="PIRNR026671"/>
    </source>
</evidence>
<dbReference type="GO" id="GO:0006508">
    <property type="term" value="P:proteolysis"/>
    <property type="evidence" value="ECO:0007669"/>
    <property type="project" value="UniProtKB-KW"/>
</dbReference>
<evidence type="ECO:0000256" key="2">
    <source>
        <dbReference type="ARBA" id="ARBA00022670"/>
    </source>
</evidence>
<dbReference type="SUPFAM" id="SSF55166">
    <property type="entry name" value="Hedgehog/DD-peptidase"/>
    <property type="match status" value="1"/>
</dbReference>
<dbReference type="GO" id="GO:0071555">
    <property type="term" value="P:cell wall organization"/>
    <property type="evidence" value="ECO:0007669"/>
    <property type="project" value="UniProtKB-KW"/>
</dbReference>
<keyword evidence="4 9" id="KW-0378">Hydrolase</keyword>
<keyword evidence="6 9" id="KW-0224">Dipeptidase</keyword>
<dbReference type="InterPro" id="IPR009045">
    <property type="entry name" value="Zn_M74/Hedgehog-like"/>
</dbReference>
<dbReference type="Pfam" id="PF01427">
    <property type="entry name" value="Peptidase_M15"/>
    <property type="match status" value="1"/>
</dbReference>
<evidence type="ECO:0000256" key="5">
    <source>
        <dbReference type="ARBA" id="ARBA00022833"/>
    </source>
</evidence>
<dbReference type="Gene3D" id="3.30.1380.10">
    <property type="match status" value="1"/>
</dbReference>
<reference evidence="11 12" key="1">
    <citation type="submission" date="2019-01" db="EMBL/GenBank/DDBJ databases">
        <authorList>
            <person name="Chen W.-M."/>
        </authorList>
    </citation>
    <scope>NUCLEOTIDE SEQUENCE [LARGE SCALE GENOMIC DNA]</scope>
    <source>
        <strain evidence="11 12">KYPY4</strain>
    </source>
</reference>
<dbReference type="EMBL" id="SACR01000001">
    <property type="protein sequence ID" value="RVU49233.1"/>
    <property type="molecule type" value="Genomic_DNA"/>
</dbReference>
<evidence type="ECO:0000256" key="6">
    <source>
        <dbReference type="ARBA" id="ARBA00022997"/>
    </source>
</evidence>
<sequence length="209" mass="23246">MTLALHAVPPVPVEAIGSHPMFRPLASLRGVRHDLRYASRNNFAGVELYRGMDCAWLRREAAEGLEAAAEALQAERPGWQIVVLDALRPQRVQEAIWADVEGTPMAQYFAHPVRGSIHSFGMAVDVTLLDPQGREADMGSGFDEMTLASHPALHAEHLKSGVLTAAHVAERECLARVMARGGFHGIATEWWHFDHGDRERVRHEWPRVV</sequence>
<evidence type="ECO:0000256" key="3">
    <source>
        <dbReference type="ARBA" id="ARBA00022723"/>
    </source>
</evidence>
<feature type="site" description="Transition state stabilizer" evidence="9">
    <location>
        <position position="88"/>
    </location>
</feature>
<evidence type="ECO:0000256" key="7">
    <source>
        <dbReference type="ARBA" id="ARBA00023049"/>
    </source>
</evidence>
<comment type="cofactor">
    <cofactor evidence="9">
        <name>Zn(2+)</name>
        <dbReference type="ChEBI" id="CHEBI:29105"/>
    </cofactor>
    <text evidence="9">Binds 1 zinc ion per subunit.</text>
</comment>
<dbReference type="GO" id="GO:0008270">
    <property type="term" value="F:zinc ion binding"/>
    <property type="evidence" value="ECO:0007669"/>
    <property type="project" value="UniProtKB-UniRule"/>
</dbReference>
<organism evidence="11 12">
    <name type="scientific">Rubrivivax rivuli</name>
    <dbReference type="NCBI Taxonomy" id="1862385"/>
    <lineage>
        <taxon>Bacteria</taxon>
        <taxon>Pseudomonadati</taxon>
        <taxon>Pseudomonadota</taxon>
        <taxon>Betaproteobacteria</taxon>
        <taxon>Burkholderiales</taxon>
        <taxon>Sphaerotilaceae</taxon>
        <taxon>Rubrivivax</taxon>
    </lineage>
</organism>
<keyword evidence="5 9" id="KW-0862">Zinc</keyword>
<comment type="caution">
    <text evidence="11">The sequence shown here is derived from an EMBL/GenBank/DDBJ whole genome shotgun (WGS) entry which is preliminary data.</text>
</comment>
<dbReference type="Proteomes" id="UP000285575">
    <property type="component" value="Unassembled WGS sequence"/>
</dbReference>
<evidence type="ECO:0000256" key="9">
    <source>
        <dbReference type="HAMAP-Rule" id="MF_01924"/>
    </source>
</evidence>
<evidence type="ECO:0000256" key="4">
    <source>
        <dbReference type="ARBA" id="ARBA00022801"/>
    </source>
</evidence>
<dbReference type="EC" id="3.4.13.22" evidence="9 10"/>
<evidence type="ECO:0000256" key="8">
    <source>
        <dbReference type="ARBA" id="ARBA00023316"/>
    </source>
</evidence>
<dbReference type="GO" id="GO:0008237">
    <property type="term" value="F:metallopeptidase activity"/>
    <property type="evidence" value="ECO:0007669"/>
    <property type="project" value="UniProtKB-KW"/>
</dbReference>
<protein>
    <recommendedName>
        <fullName evidence="9 10">D-alanyl-D-alanine dipeptidase</fullName>
        <shortName evidence="9 10">D-Ala-D-Ala dipeptidase</shortName>
        <ecNumber evidence="9 10">3.4.13.22</ecNumber>
    </recommendedName>
</protein>
<evidence type="ECO:0000313" key="11">
    <source>
        <dbReference type="EMBL" id="RVU49233.1"/>
    </source>
</evidence>
<name>A0A437RR17_9BURK</name>
<dbReference type="RefSeq" id="WP_128226870.1">
    <property type="nucleotide sequence ID" value="NZ_SACR01000001.1"/>
</dbReference>
<keyword evidence="8 10" id="KW-0961">Cell wall biogenesis/degradation</keyword>
<proteinExistence type="inferred from homology"/>
<keyword evidence="12" id="KW-1185">Reference proteome</keyword>
<dbReference type="OrthoDB" id="9801430at2"/>
<evidence type="ECO:0000313" key="12">
    <source>
        <dbReference type="Proteomes" id="UP000285575"/>
    </source>
</evidence>
<dbReference type="AlphaFoldDB" id="A0A437RR17"/>
<feature type="binding site" evidence="9">
    <location>
        <position position="125"/>
    </location>
    <ligand>
        <name>Zn(2+)</name>
        <dbReference type="ChEBI" id="CHEBI:29105"/>
        <note>catalytic</note>
    </ligand>
</feature>